<feature type="compositionally biased region" description="Basic and acidic residues" evidence="1">
    <location>
        <begin position="93"/>
        <end position="107"/>
    </location>
</feature>
<evidence type="ECO:0000256" key="1">
    <source>
        <dbReference type="SAM" id="MobiDB-lite"/>
    </source>
</evidence>
<proteinExistence type="predicted"/>
<feature type="compositionally biased region" description="Acidic residues" evidence="1">
    <location>
        <begin position="83"/>
        <end position="92"/>
    </location>
</feature>
<gene>
    <name evidence="2" type="ORF">UFOVP1229_167</name>
</gene>
<reference evidence="2" key="1">
    <citation type="submission" date="2020-05" db="EMBL/GenBank/DDBJ databases">
        <authorList>
            <person name="Chiriac C."/>
            <person name="Salcher M."/>
            <person name="Ghai R."/>
            <person name="Kavagutti S V."/>
        </authorList>
    </citation>
    <scope>NUCLEOTIDE SEQUENCE</scope>
</reference>
<protein>
    <submittedName>
        <fullName evidence="2">Uncharacterized protein</fullName>
    </submittedName>
</protein>
<evidence type="ECO:0000313" key="2">
    <source>
        <dbReference type="EMBL" id="CAB4191842.1"/>
    </source>
</evidence>
<dbReference type="EMBL" id="LR797178">
    <property type="protein sequence ID" value="CAB4191842.1"/>
    <property type="molecule type" value="Genomic_DNA"/>
</dbReference>
<sequence>MTQIVVSKSFTSEFEKWTHETTGAINDRLEALGHPYDLDGLSDCAYWKVMCVAAFEQSNGPKSESVSTATIDAAIREGLECEIREEEADGNPDELRQELKRKMEETQ</sequence>
<organism evidence="2">
    <name type="scientific">uncultured Caudovirales phage</name>
    <dbReference type="NCBI Taxonomy" id="2100421"/>
    <lineage>
        <taxon>Viruses</taxon>
        <taxon>Duplodnaviria</taxon>
        <taxon>Heunggongvirae</taxon>
        <taxon>Uroviricota</taxon>
        <taxon>Caudoviricetes</taxon>
        <taxon>Peduoviridae</taxon>
        <taxon>Maltschvirus</taxon>
        <taxon>Maltschvirus maltsch</taxon>
    </lineage>
</organism>
<accession>A0A6J5R7Q4</accession>
<feature type="region of interest" description="Disordered" evidence="1">
    <location>
        <begin position="82"/>
        <end position="107"/>
    </location>
</feature>
<name>A0A6J5R7Q4_9CAUD</name>